<dbReference type="InterPro" id="IPR051513">
    <property type="entry name" value="Tectonin_beta-prop"/>
</dbReference>
<name>A0A8M1KTY3_CLUHA</name>
<comment type="similarity">
    <text evidence="2">Belongs to the tectonin family.</text>
</comment>
<keyword evidence="3" id="KW-1185">Reference proteome</keyword>
<dbReference type="RefSeq" id="XP_042565918.1">
    <property type="nucleotide sequence ID" value="XM_042709984.1"/>
</dbReference>
<dbReference type="KEGG" id="char:105899525"/>
<dbReference type="GO" id="GO:0030246">
    <property type="term" value="F:carbohydrate binding"/>
    <property type="evidence" value="ECO:0007669"/>
    <property type="project" value="UniProtKB-KW"/>
</dbReference>
<protein>
    <submittedName>
        <fullName evidence="4">Fish-egg lectin-like</fullName>
    </submittedName>
</protein>
<proteinExistence type="inferred from homology"/>
<dbReference type="PANTHER" id="PTHR23250">
    <property type="entry name" value="DYSFERLIN-RELATED"/>
    <property type="match status" value="1"/>
</dbReference>
<dbReference type="OrthoDB" id="166585at2759"/>
<organism evidence="3 4">
    <name type="scientific">Clupea harengus</name>
    <name type="common">Atlantic herring</name>
    <dbReference type="NCBI Taxonomy" id="7950"/>
    <lineage>
        <taxon>Eukaryota</taxon>
        <taxon>Metazoa</taxon>
        <taxon>Chordata</taxon>
        <taxon>Craniata</taxon>
        <taxon>Vertebrata</taxon>
        <taxon>Euteleostomi</taxon>
        <taxon>Actinopterygii</taxon>
        <taxon>Neopterygii</taxon>
        <taxon>Teleostei</taxon>
        <taxon>Clupei</taxon>
        <taxon>Clupeiformes</taxon>
        <taxon>Clupeoidei</taxon>
        <taxon>Clupeidae</taxon>
        <taxon>Clupea</taxon>
    </lineage>
</organism>
<dbReference type="InterPro" id="IPR006624">
    <property type="entry name" value="Beta-propeller_rpt_TECPR"/>
</dbReference>
<evidence type="ECO:0000313" key="4">
    <source>
        <dbReference type="RefSeq" id="XP_042565918.1"/>
    </source>
</evidence>
<keyword evidence="1" id="KW-0430">Lectin</keyword>
<sequence>MGPTRMLDDDSGTECRLLRGLSITMQPDVCLTVTQSCACFPSFPALSDNPPPTTNPFKCFFFVCHAAFRCTHLSGALVQIDVGVGQVFGVNKDDSIYTRLGSSWTQLPGKLKHVTVGPAGVWGANRENHIFKLVGADWVTVPGLLKQIDAGGDQFVAGANHGDAPFCLPKENTVGYSKGNSALNWRHIPGSLKYYSCGPYSCWGVNKHDQIYVRKGVNSFNCEGDGHWQHIPGGLSMIEVGSDGSVYGVNSAGDVFRRDSTSACKPEGTGWSHIPLYNGQVKHVSYDLGHLWLILKNDAIYDCTEH</sequence>
<dbReference type="AlphaFoldDB" id="A0A8M1KTY3"/>
<dbReference type="SMART" id="SM00706">
    <property type="entry name" value="TECPR"/>
    <property type="match status" value="6"/>
</dbReference>
<reference evidence="4" key="1">
    <citation type="submission" date="2025-08" db="UniProtKB">
        <authorList>
            <consortium name="RefSeq"/>
        </authorList>
    </citation>
    <scope>IDENTIFICATION</scope>
</reference>
<accession>A0A8M1KTY3</accession>
<dbReference type="GeneID" id="105899525"/>
<evidence type="ECO:0000256" key="1">
    <source>
        <dbReference type="ARBA" id="ARBA00022734"/>
    </source>
</evidence>
<dbReference type="Proteomes" id="UP000515152">
    <property type="component" value="Chromosome 15"/>
</dbReference>
<evidence type="ECO:0000256" key="2">
    <source>
        <dbReference type="ARBA" id="ARBA00038331"/>
    </source>
</evidence>
<dbReference type="PANTHER" id="PTHR23250:SF3">
    <property type="entry name" value="FISH-EGG LECTIN-LIKE ISOFORM X1-RELATED"/>
    <property type="match status" value="1"/>
</dbReference>
<gene>
    <name evidence="4" type="primary">LOC105899525</name>
</gene>
<evidence type="ECO:0000313" key="3">
    <source>
        <dbReference type="Proteomes" id="UP000515152"/>
    </source>
</evidence>
<dbReference type="Pfam" id="PF19193">
    <property type="entry name" value="Tectonin"/>
    <property type="match status" value="1"/>
</dbReference>